<dbReference type="FunFam" id="3.10.20.370:FF:000001">
    <property type="entry name" value="Retrovirus-related Pol polyprotein from transposon 17.6-like protein"/>
    <property type="match status" value="1"/>
</dbReference>
<protein>
    <recommendedName>
        <fullName evidence="7">Reverse transcriptase domain-containing protein</fullName>
    </recommendedName>
</protein>
<keyword evidence="1" id="KW-0808">Transferase</keyword>
<keyword evidence="9" id="KW-1185">Reference proteome</keyword>
<dbReference type="InterPro" id="IPR054465">
    <property type="entry name" value="Integrase_p58-like_C"/>
</dbReference>
<evidence type="ECO:0000256" key="6">
    <source>
        <dbReference type="ARBA" id="ARBA00022918"/>
    </source>
</evidence>
<dbReference type="InterPro" id="IPR043502">
    <property type="entry name" value="DNA/RNA_pol_sf"/>
</dbReference>
<dbReference type="EMBL" id="CACVKT020005864">
    <property type="protein sequence ID" value="CAC5398260.1"/>
    <property type="molecule type" value="Genomic_DNA"/>
</dbReference>
<dbReference type="GO" id="GO:0004519">
    <property type="term" value="F:endonuclease activity"/>
    <property type="evidence" value="ECO:0007669"/>
    <property type="project" value="UniProtKB-KW"/>
</dbReference>
<keyword evidence="2" id="KW-0548">Nucleotidyltransferase</keyword>
<dbReference type="InterPro" id="IPR041373">
    <property type="entry name" value="RT_RNaseH"/>
</dbReference>
<dbReference type="Gene3D" id="3.10.10.10">
    <property type="entry name" value="HIV Type 1 Reverse Transcriptase, subunit A, domain 1"/>
    <property type="match status" value="1"/>
</dbReference>
<name>A0A6J8CTP4_MYTCO</name>
<keyword evidence="3" id="KW-0540">Nuclease</keyword>
<keyword evidence="6" id="KW-0695">RNA-directed DNA polymerase</keyword>
<dbReference type="GO" id="GO:0003964">
    <property type="term" value="F:RNA-directed DNA polymerase activity"/>
    <property type="evidence" value="ECO:0007669"/>
    <property type="project" value="UniProtKB-KW"/>
</dbReference>
<gene>
    <name evidence="8" type="ORF">MCOR_32640</name>
</gene>
<dbReference type="PANTHER" id="PTHR37984">
    <property type="entry name" value="PROTEIN CBG26694"/>
    <property type="match status" value="1"/>
</dbReference>
<feature type="domain" description="Reverse transcriptase" evidence="7">
    <location>
        <begin position="167"/>
        <end position="344"/>
    </location>
</feature>
<dbReference type="InterPro" id="IPR000477">
    <property type="entry name" value="RT_dom"/>
</dbReference>
<proteinExistence type="predicted"/>
<dbReference type="Pfam" id="PF17917">
    <property type="entry name" value="RT_RNaseH"/>
    <property type="match status" value="1"/>
</dbReference>
<evidence type="ECO:0000259" key="7">
    <source>
        <dbReference type="PROSITE" id="PS50878"/>
    </source>
</evidence>
<keyword evidence="5" id="KW-0378">Hydrolase</keyword>
<sequence length="527" mass="60114">MHWKGPFSIVEKMGDLDYRIDMRARGKIKLFHVNMLKLYVEREPTNMCISAPEHKVSFVATVSVIDLENEDTYEVDNYESESIETPAAVANETLRDVHINDALNANEKVKVQCLLDQFSYVLTDIPGRTNVLQHDIKLTSDEPVRFKPYPIPYAMLETANKEVDKMIDMDITERSDSPHSSPFVIVKKKDQNNRFCIDFRGLKSITIFDAETMGNIEEMFSKLSGYQFISKIDLTKGYWQIGLVDATKPKTAFQTPTGLFQFKVFPFGVVNSGATFVRCMRKVLEGLENVDNFVDDIIVYTLSFNHHLEVLGSVFERLASANLSARPSKCYIAYSSLEVLGHIVGTDRLSPNPDKIEEIKNAHRPTIKKQVRSFIGMDEFYRKFVPKFSDIASPLTDLTKKGQPNQVFILQTDASDKGIGAILLLDEGNIRLPVSYASRKLKANERNNSTIEKECLAIVWAISKFQRYSYGKQFILETDHQPLVYLQKSNIANARLMRWSLLLRPYRFRIVAIKGKNNVGADFLSRI</sequence>
<organism evidence="8 9">
    <name type="scientific">Mytilus coruscus</name>
    <name type="common">Sea mussel</name>
    <dbReference type="NCBI Taxonomy" id="42192"/>
    <lineage>
        <taxon>Eukaryota</taxon>
        <taxon>Metazoa</taxon>
        <taxon>Spiralia</taxon>
        <taxon>Lophotrochozoa</taxon>
        <taxon>Mollusca</taxon>
        <taxon>Bivalvia</taxon>
        <taxon>Autobranchia</taxon>
        <taxon>Pteriomorphia</taxon>
        <taxon>Mytilida</taxon>
        <taxon>Mytiloidea</taxon>
        <taxon>Mytilidae</taxon>
        <taxon>Mytilinae</taxon>
        <taxon>Mytilus</taxon>
    </lineage>
</organism>
<evidence type="ECO:0000256" key="1">
    <source>
        <dbReference type="ARBA" id="ARBA00022679"/>
    </source>
</evidence>
<dbReference type="Gene3D" id="3.30.70.270">
    <property type="match status" value="2"/>
</dbReference>
<evidence type="ECO:0000256" key="4">
    <source>
        <dbReference type="ARBA" id="ARBA00022759"/>
    </source>
</evidence>
<evidence type="ECO:0000313" key="8">
    <source>
        <dbReference type="EMBL" id="CAC5398260.1"/>
    </source>
</evidence>
<evidence type="ECO:0000256" key="2">
    <source>
        <dbReference type="ARBA" id="ARBA00022695"/>
    </source>
</evidence>
<dbReference type="Pfam" id="PF22938">
    <property type="entry name" value="Integrase_p58_C"/>
    <property type="match status" value="1"/>
</dbReference>
<dbReference type="InterPro" id="IPR050951">
    <property type="entry name" value="Retrovirus_Pol_polyprotein"/>
</dbReference>
<reference evidence="8 9" key="1">
    <citation type="submission" date="2020-06" db="EMBL/GenBank/DDBJ databases">
        <authorList>
            <person name="Li R."/>
            <person name="Bekaert M."/>
        </authorList>
    </citation>
    <scope>NUCLEOTIDE SEQUENCE [LARGE SCALE GENOMIC DNA]</scope>
    <source>
        <strain evidence="9">wild</strain>
    </source>
</reference>
<dbReference type="Pfam" id="PF00078">
    <property type="entry name" value="RVT_1"/>
    <property type="match status" value="1"/>
</dbReference>
<dbReference type="Proteomes" id="UP000507470">
    <property type="component" value="Unassembled WGS sequence"/>
</dbReference>
<accession>A0A6J8CTP4</accession>
<dbReference type="InterPro" id="IPR043128">
    <property type="entry name" value="Rev_trsase/Diguanyl_cyclase"/>
</dbReference>
<evidence type="ECO:0000313" key="9">
    <source>
        <dbReference type="Proteomes" id="UP000507470"/>
    </source>
</evidence>
<dbReference type="PANTHER" id="PTHR37984:SF5">
    <property type="entry name" value="PROTEIN NYNRIN-LIKE"/>
    <property type="match status" value="1"/>
</dbReference>
<dbReference type="SUPFAM" id="SSF56672">
    <property type="entry name" value="DNA/RNA polymerases"/>
    <property type="match status" value="1"/>
</dbReference>
<dbReference type="OrthoDB" id="6273764at2759"/>
<dbReference type="PROSITE" id="PS50878">
    <property type="entry name" value="RT_POL"/>
    <property type="match status" value="1"/>
</dbReference>
<dbReference type="AlphaFoldDB" id="A0A6J8CTP4"/>
<dbReference type="GO" id="GO:0016787">
    <property type="term" value="F:hydrolase activity"/>
    <property type="evidence" value="ECO:0007669"/>
    <property type="project" value="UniProtKB-KW"/>
</dbReference>
<evidence type="ECO:0000256" key="5">
    <source>
        <dbReference type="ARBA" id="ARBA00022801"/>
    </source>
</evidence>
<evidence type="ECO:0000256" key="3">
    <source>
        <dbReference type="ARBA" id="ARBA00022722"/>
    </source>
</evidence>
<dbReference type="CDD" id="cd09274">
    <property type="entry name" value="RNase_HI_RT_Ty3"/>
    <property type="match status" value="1"/>
</dbReference>
<keyword evidence="4" id="KW-0255">Endonuclease</keyword>
<dbReference type="CDD" id="cd01647">
    <property type="entry name" value="RT_LTR"/>
    <property type="match status" value="1"/>
</dbReference>